<proteinExistence type="inferred from homology"/>
<dbReference type="Proteomes" id="UP000038830">
    <property type="component" value="Unassembled WGS sequence"/>
</dbReference>
<dbReference type="PANTHER" id="PTHR11740:SF39">
    <property type="entry name" value="CASEIN KINASE II SUBUNIT BETA"/>
    <property type="match status" value="1"/>
</dbReference>
<reference evidence="6" key="1">
    <citation type="journal article" date="2015" name="J. Biotechnol.">
        <title>The structure of the Cyberlindnera jadinii genome and its relation to Candida utilis analyzed by the occurrence of single nucleotide polymorphisms.</title>
        <authorList>
            <person name="Rupp O."/>
            <person name="Brinkrolf K."/>
            <person name="Buerth C."/>
            <person name="Kunigo M."/>
            <person name="Schneider J."/>
            <person name="Jaenicke S."/>
            <person name="Goesmann A."/>
            <person name="Puehler A."/>
            <person name="Jaeger K.-E."/>
            <person name="Ernst J.F."/>
        </authorList>
    </citation>
    <scope>NUCLEOTIDE SEQUENCE [LARGE SCALE GENOMIC DNA]</scope>
    <source>
        <strain evidence="6">ATCC 18201 / CBS 1600 / BCRC 20928 / JCM 3617 / NBRC 0987 / NRRL Y-1542</strain>
    </source>
</reference>
<dbReference type="AlphaFoldDB" id="A0A0H5BXW5"/>
<dbReference type="Gene3D" id="2.20.25.20">
    <property type="match status" value="1"/>
</dbReference>
<dbReference type="GO" id="GO:0016301">
    <property type="term" value="F:kinase activity"/>
    <property type="evidence" value="ECO:0007669"/>
    <property type="project" value="UniProtKB-KW"/>
</dbReference>
<dbReference type="SMART" id="SM01085">
    <property type="entry name" value="CK_II_beta"/>
    <property type="match status" value="1"/>
</dbReference>
<feature type="region of interest" description="Disordered" evidence="4">
    <location>
        <begin position="231"/>
        <end position="252"/>
    </location>
</feature>
<gene>
    <name evidence="5" type="primary">CKB2</name>
    <name evidence="5" type="ORF">BN1211_0075</name>
</gene>
<name>A0A0H5BXW5_CYBJN</name>
<evidence type="ECO:0000256" key="3">
    <source>
        <dbReference type="RuleBase" id="RU361268"/>
    </source>
</evidence>
<dbReference type="GO" id="GO:0005737">
    <property type="term" value="C:cytoplasm"/>
    <property type="evidence" value="ECO:0007669"/>
    <property type="project" value="TreeGrafter"/>
</dbReference>
<dbReference type="FunFam" id="1.10.1820.10:FF:000005">
    <property type="entry name" value="Casein kinase II subunit beta"/>
    <property type="match status" value="1"/>
</dbReference>
<dbReference type="PRINTS" id="PR00472">
    <property type="entry name" value="CASNKINASEII"/>
</dbReference>
<keyword evidence="5" id="KW-0808">Transferase</keyword>
<evidence type="ECO:0000256" key="4">
    <source>
        <dbReference type="SAM" id="MobiDB-lite"/>
    </source>
</evidence>
<dbReference type="GO" id="GO:0034456">
    <property type="term" value="C:UTP-C complex"/>
    <property type="evidence" value="ECO:0007669"/>
    <property type="project" value="TreeGrafter"/>
</dbReference>
<dbReference type="InterPro" id="IPR035991">
    <property type="entry name" value="Casein_kinase_II_beta-like"/>
</dbReference>
<sequence>MEDDQYTSDSGSELSEYWIDTFLGIKGHEYFCDIDIEYITDKFNLTGLNEQVERISQVIDYIIDETDVSQLTDELREIYDSNARVLYGLVHARFILTPRGLQRMMEKYKKADFGYCARVHCQLQHLLPVGLSDICGVCSVKLYCPRCEDLYNPKSSRHAMIDGAFFGTSFPAMFFQQYPHLQPSHPTERYVPKMFGFKIHEYAKLARWQEQQRRSLQKRLTDRGLETINTANGYVYPEDDDDEGDEEMEEQS</sequence>
<feature type="compositionally biased region" description="Acidic residues" evidence="4">
    <location>
        <begin position="237"/>
        <end position="252"/>
    </location>
</feature>
<comment type="function">
    <text evidence="2 3">Regulatory subunit of casein kinase II/CK2. As part of the kinase complex regulates the basal catalytic activity of the alpha subunit a constitutively active serine/threonine-protein kinase that phosphorylates a large number of substrates containing acidic residues C-terminal to the phosphorylated serine or threonine.</text>
</comment>
<comment type="similarity">
    <text evidence="1 3">Belongs to the casein kinase 2 subunit beta family.</text>
</comment>
<dbReference type="PANTHER" id="PTHR11740">
    <property type="entry name" value="CASEIN KINASE II SUBUNIT BETA"/>
    <property type="match status" value="1"/>
</dbReference>
<dbReference type="FunFam" id="2.20.25.20:FF:000002">
    <property type="entry name" value="Casein kinase II subunit beta"/>
    <property type="match status" value="1"/>
</dbReference>
<comment type="subunit">
    <text evidence="3">Tetramer of two alpha and two beta subunits.</text>
</comment>
<dbReference type="GO" id="GO:0019887">
    <property type="term" value="F:protein kinase regulator activity"/>
    <property type="evidence" value="ECO:0007669"/>
    <property type="project" value="InterPro"/>
</dbReference>
<evidence type="ECO:0000313" key="6">
    <source>
        <dbReference type="Proteomes" id="UP000038830"/>
    </source>
</evidence>
<dbReference type="GO" id="GO:0005956">
    <property type="term" value="C:protein kinase CK2 complex"/>
    <property type="evidence" value="ECO:0007669"/>
    <property type="project" value="UniProtKB-UniRule"/>
</dbReference>
<organism evidence="5 6">
    <name type="scientific">Cyberlindnera jadinii (strain ATCC 18201 / CBS 1600 / BCRC 20928 / JCM 3617 / NBRC 0987 / NRRL Y-1542)</name>
    <name type="common">Torula yeast</name>
    <name type="synonym">Candida utilis</name>
    <dbReference type="NCBI Taxonomy" id="983966"/>
    <lineage>
        <taxon>Eukaryota</taxon>
        <taxon>Fungi</taxon>
        <taxon>Dikarya</taxon>
        <taxon>Ascomycota</taxon>
        <taxon>Saccharomycotina</taxon>
        <taxon>Saccharomycetes</taxon>
        <taxon>Phaffomycetales</taxon>
        <taxon>Phaffomycetaceae</taxon>
        <taxon>Cyberlindnera</taxon>
    </lineage>
</organism>
<dbReference type="InterPro" id="IPR016149">
    <property type="entry name" value="Casein_kin_II_reg-sub_N"/>
</dbReference>
<evidence type="ECO:0000256" key="2">
    <source>
        <dbReference type="ARBA" id="ARBA00045899"/>
    </source>
</evidence>
<evidence type="ECO:0000313" key="5">
    <source>
        <dbReference type="EMBL" id="CEP20275.1"/>
    </source>
</evidence>
<accession>A0A0H5BXW5</accession>
<dbReference type="Gene3D" id="1.10.1820.10">
    <property type="entry name" value="protein kinase ck2 holoenzyme, chain C, domain 1"/>
    <property type="match status" value="1"/>
</dbReference>
<dbReference type="EMBL" id="CDQK01000001">
    <property type="protein sequence ID" value="CEP20275.1"/>
    <property type="molecule type" value="Genomic_DNA"/>
</dbReference>
<dbReference type="InterPro" id="IPR000704">
    <property type="entry name" value="Casein_kinase_II_reg-sub"/>
</dbReference>
<dbReference type="GO" id="GO:0006359">
    <property type="term" value="P:regulation of transcription by RNA polymerase III"/>
    <property type="evidence" value="ECO:0007669"/>
    <property type="project" value="TreeGrafter"/>
</dbReference>
<protein>
    <recommendedName>
        <fullName evidence="3">Casein kinase II subunit beta</fullName>
        <shortName evidence="3">CK II beta</shortName>
    </recommendedName>
</protein>
<dbReference type="SUPFAM" id="SSF57798">
    <property type="entry name" value="Casein kinase II beta subunit"/>
    <property type="match status" value="1"/>
</dbReference>
<evidence type="ECO:0000256" key="1">
    <source>
        <dbReference type="ARBA" id="ARBA00006941"/>
    </source>
</evidence>
<keyword evidence="5" id="KW-0418">Kinase</keyword>
<dbReference type="Pfam" id="PF01214">
    <property type="entry name" value="CK_II_beta"/>
    <property type="match status" value="1"/>
</dbReference>